<evidence type="ECO:0000313" key="8">
    <source>
        <dbReference type="Proteomes" id="UP000253817"/>
    </source>
</evidence>
<dbReference type="InterPro" id="IPR007527">
    <property type="entry name" value="Znf_SWIM"/>
</dbReference>
<dbReference type="InterPro" id="IPR001650">
    <property type="entry name" value="Helicase_C-like"/>
</dbReference>
<feature type="domain" description="Helicase ATP-binding" evidence="4">
    <location>
        <begin position="623"/>
        <end position="799"/>
    </location>
</feature>
<keyword evidence="1" id="KW-0378">Hydrolase</keyword>
<dbReference type="PANTHER" id="PTHR10799">
    <property type="entry name" value="SNF2/RAD54 HELICASE FAMILY"/>
    <property type="match status" value="1"/>
</dbReference>
<keyword evidence="7" id="KW-0808">Transferase</keyword>
<dbReference type="Pfam" id="PF08455">
    <property type="entry name" value="SNF2_assoc"/>
    <property type="match status" value="1"/>
</dbReference>
<dbReference type="SUPFAM" id="SSF52540">
    <property type="entry name" value="P-loop containing nucleoside triphosphate hydrolases"/>
    <property type="match status" value="2"/>
</dbReference>
<feature type="domain" description="SWIM-type" evidence="3">
    <location>
        <begin position="57"/>
        <end position="98"/>
    </location>
</feature>
<dbReference type="InterPro" id="IPR027417">
    <property type="entry name" value="P-loop_NTPase"/>
</dbReference>
<name>A0A3N0J0F0_9ACTN</name>
<dbReference type="InterPro" id="IPR000330">
    <property type="entry name" value="SNF2_N"/>
</dbReference>
<evidence type="ECO:0000313" key="9">
    <source>
        <dbReference type="Proteomes" id="UP000270112"/>
    </source>
</evidence>
<dbReference type="Proteomes" id="UP000253817">
    <property type="component" value="Unassembled WGS sequence"/>
</dbReference>
<gene>
    <name evidence="6" type="ORF">C1876_04135</name>
    <name evidence="7" type="ORF">DMP09_03695</name>
</gene>
<dbReference type="PROSITE" id="PS50966">
    <property type="entry name" value="ZF_SWIM"/>
    <property type="match status" value="1"/>
</dbReference>
<dbReference type="GO" id="GO:0005524">
    <property type="term" value="F:ATP binding"/>
    <property type="evidence" value="ECO:0007669"/>
    <property type="project" value="InterPro"/>
</dbReference>
<dbReference type="PROSITE" id="PS51192">
    <property type="entry name" value="HELICASE_ATP_BIND_1"/>
    <property type="match status" value="1"/>
</dbReference>
<dbReference type="InterPro" id="IPR049730">
    <property type="entry name" value="SNF2/RAD54-like_C"/>
</dbReference>
<dbReference type="CDD" id="cd18012">
    <property type="entry name" value="DEXQc_arch_SWI2_SNF2"/>
    <property type="match status" value="1"/>
</dbReference>
<keyword evidence="7" id="KW-0723">Serine/threonine-protein kinase</keyword>
<dbReference type="Gene3D" id="3.40.50.300">
    <property type="entry name" value="P-loop containing nucleotide triphosphate hydrolases"/>
    <property type="match status" value="1"/>
</dbReference>
<evidence type="ECO:0000256" key="1">
    <source>
        <dbReference type="ARBA" id="ARBA00022801"/>
    </source>
</evidence>
<keyword evidence="7" id="KW-0418">Kinase</keyword>
<dbReference type="SMART" id="SM00490">
    <property type="entry name" value="HELICc"/>
    <property type="match status" value="1"/>
</dbReference>
<dbReference type="GO" id="GO:0004674">
    <property type="term" value="F:protein serine/threonine kinase activity"/>
    <property type="evidence" value="ECO:0007669"/>
    <property type="project" value="UniProtKB-KW"/>
</dbReference>
<proteinExistence type="predicted"/>
<evidence type="ECO:0000313" key="7">
    <source>
        <dbReference type="EMBL" id="RNM42713.1"/>
    </source>
</evidence>
<dbReference type="AlphaFoldDB" id="A0A3N0J0F0"/>
<dbReference type="Pfam" id="PF00271">
    <property type="entry name" value="Helicase_C"/>
    <property type="match status" value="1"/>
</dbReference>
<evidence type="ECO:0000313" key="6">
    <source>
        <dbReference type="EMBL" id="RDB70425.1"/>
    </source>
</evidence>
<dbReference type="InterPro" id="IPR038718">
    <property type="entry name" value="SNF2-like_sf"/>
</dbReference>
<accession>A0A3N0J0F0</accession>
<organism evidence="7 9">
    <name type="scientific">Eggerthella sinensis</name>
    <dbReference type="NCBI Taxonomy" id="242230"/>
    <lineage>
        <taxon>Bacteria</taxon>
        <taxon>Bacillati</taxon>
        <taxon>Actinomycetota</taxon>
        <taxon>Coriobacteriia</taxon>
        <taxon>Eggerthellales</taxon>
        <taxon>Eggerthellaceae</taxon>
        <taxon>Eggerthella</taxon>
    </lineage>
</organism>
<dbReference type="GO" id="GO:0008270">
    <property type="term" value="F:zinc ion binding"/>
    <property type="evidence" value="ECO:0007669"/>
    <property type="project" value="UniProtKB-KW"/>
</dbReference>
<dbReference type="SMART" id="SM00487">
    <property type="entry name" value="DEXDc"/>
    <property type="match status" value="1"/>
</dbReference>
<dbReference type="CDD" id="cd18793">
    <property type="entry name" value="SF2_C_SNF"/>
    <property type="match status" value="1"/>
</dbReference>
<keyword evidence="2" id="KW-0863">Zinc-finger</keyword>
<evidence type="ECO:0000259" key="5">
    <source>
        <dbReference type="PROSITE" id="PS51194"/>
    </source>
</evidence>
<dbReference type="Gene3D" id="3.40.50.10810">
    <property type="entry name" value="Tandem AAA-ATPase domain"/>
    <property type="match status" value="1"/>
</dbReference>
<evidence type="ECO:0000259" key="3">
    <source>
        <dbReference type="PROSITE" id="PS50966"/>
    </source>
</evidence>
<dbReference type="PROSITE" id="PS51194">
    <property type="entry name" value="HELICASE_CTER"/>
    <property type="match status" value="1"/>
</dbReference>
<dbReference type="Pfam" id="PF00176">
    <property type="entry name" value="SNF2-rel_dom"/>
    <property type="match status" value="1"/>
</dbReference>
<dbReference type="EMBL" id="PPTT01000005">
    <property type="protein sequence ID" value="RDB70425.1"/>
    <property type="molecule type" value="Genomic_DNA"/>
</dbReference>
<sequence>MLSEDDISRQCAARTLQRARSIASSERNILTKQVRYNPPETTLSAFVASSSGWNDRYRTSVTFDENEGAIVDFSCTCPAYREHEGMCKHCAALALTYADEPRTFMGYRAHRAPSTSTSLLEFMERSKSIADAEETGAVDLETTISYGYRNWSAHFKIAGPNGAYVMRSISEFVDRMRRGERFSYGKKLAFTHAPALLTEQARGIARFLDRAVALREQATGSAFWRYRGRDEIGRDLELSDYELIELLDLLEGRPFTVEGTDYGTRSLTHAHIVEADPDVSIVLQRTDEGGYAIEQPDATPFVAKGERMYLWQGDTFYRCSPAFARTADFLRTVYENEDTRLFVSLADLPLFCAAVLPVIEEQLHVEVPPEVDLFRPVPCTLEFYFDRTDHDVTCTAHAVYGERRYTLFEDAADDDAGPLRDERLESKAKKLIKRYFDTFETPPSIKLADEAAVADLVFGGLVQFQALGEAFTTPAFDRLLVDRAPHISVGISLAGNLINLSLSAEDLPPAEVAAILSSYRRRKRFHRLKSGAFLNLEAYDLAQLDHLVDDFGFTPKQLASGAVELPAYHAFYLDEQFEGARRNRSFTDYLESFRAAGNDPCAIPEQLHATLRPYQVEGLRWMSALAERDLGGILADEMGLGKSVQLIAFLLARQSEARTIGPSLIVCPASLVYNWMAEFERFAPSLDVRAVVGTKRERMRVRSAACDRDGRESELARDGRCCDVLITSYDLLRIDADDFAARTFYCCALDEAQYIKNHATKTARGAKRVQARHRFALTGTPMENRLSELWSIFDFLMPGLLGTYMRFREHFELAITGGDEDAARRLRSLVAPFMLRRLKADVLDDLPDKLESVVYTPLEGEQQRLYAAHEQQLRDALTLQKNNRHNKQFNERKVEILAELTKLRQLCCDPRLLYENYAGHAAKLDAIAELVDSAMDAGEKTLVFSQFTSFLALIADQLDARGVPYFTITGATPKKRRLELVNAFNADDTPVFLVSLKAGGTGLNLTGASVVVHADPWWNAAAQNQATDRAHRIGQTQMVSVHKVIAKGTIEERILHLQDAKNELADQVIGGGGVSLASLSQEELLDLLEG</sequence>
<dbReference type="OrthoDB" id="9760715at2"/>
<evidence type="ECO:0000259" key="4">
    <source>
        <dbReference type="PROSITE" id="PS51192"/>
    </source>
</evidence>
<dbReference type="GO" id="GO:0016787">
    <property type="term" value="F:hydrolase activity"/>
    <property type="evidence" value="ECO:0007669"/>
    <property type="project" value="UniProtKB-KW"/>
</dbReference>
<evidence type="ECO:0000256" key="2">
    <source>
        <dbReference type="PROSITE-ProRule" id="PRU00325"/>
    </source>
</evidence>
<feature type="domain" description="Helicase C-terminal" evidence="5">
    <location>
        <begin position="923"/>
        <end position="1085"/>
    </location>
</feature>
<keyword evidence="2" id="KW-0479">Metal-binding</keyword>
<dbReference type="Pfam" id="PF04434">
    <property type="entry name" value="SWIM"/>
    <property type="match status" value="1"/>
</dbReference>
<dbReference type="EMBL" id="QICC01000008">
    <property type="protein sequence ID" value="RNM42713.1"/>
    <property type="molecule type" value="Genomic_DNA"/>
</dbReference>
<protein>
    <submittedName>
        <fullName evidence="7">Serine/threonine protein kinase</fullName>
    </submittedName>
</protein>
<dbReference type="InterPro" id="IPR014001">
    <property type="entry name" value="Helicase_ATP-bd"/>
</dbReference>
<reference evidence="7" key="3">
    <citation type="journal article" date="2019" name="Microbiol. Resour. Announc.">
        <title>Draft Genome Sequences of Type Strains of Gordonibacter faecihominis, Paraeggerthella hongkongensis, Parvibacter caecicola,Slackia equolifaciens, Slackia faecicanis, and Slackia isoflavoniconvertens.</title>
        <authorList>
            <person name="Danylec N."/>
            <person name="Stoll D.A."/>
            <person name="Dotsch A."/>
            <person name="Huch M."/>
        </authorList>
    </citation>
    <scope>NUCLEOTIDE SEQUENCE</scope>
    <source>
        <strain evidence="7">DSM 16107</strain>
    </source>
</reference>
<keyword evidence="8" id="KW-1185">Reference proteome</keyword>
<keyword evidence="2" id="KW-0862">Zinc</keyword>
<dbReference type="RefSeq" id="WP_114545453.1">
    <property type="nucleotide sequence ID" value="NZ_PPTT01000005.1"/>
</dbReference>
<dbReference type="Proteomes" id="UP000270112">
    <property type="component" value="Unassembled WGS sequence"/>
</dbReference>
<reference evidence="6 8" key="1">
    <citation type="journal article" date="2018" name="Elife">
        <title>Discovery and characterization of a prevalent human gut bacterial enzyme sufficient for the inactivation of a family of plant toxins.</title>
        <authorList>
            <person name="Koppel N."/>
            <person name="Bisanz J.E."/>
            <person name="Pandelia M.E."/>
            <person name="Turnbaugh P.J."/>
            <person name="Balskus E.P."/>
        </authorList>
    </citation>
    <scope>NUCLEOTIDE SEQUENCE [LARGE SCALE GENOMIC DNA]</scope>
    <source>
        <strain evidence="6 8">DSM 16107</strain>
    </source>
</reference>
<dbReference type="InterPro" id="IPR013663">
    <property type="entry name" value="Helicase_SWF/SNF/SWI_bac"/>
</dbReference>
<comment type="caution">
    <text evidence="7">The sequence shown here is derived from an EMBL/GenBank/DDBJ whole genome shotgun (WGS) entry which is preliminary data.</text>
</comment>
<reference evidence="9" key="2">
    <citation type="submission" date="2018-05" db="EMBL/GenBank/DDBJ databases">
        <title>Genome Sequencing of selected type strains of the family Eggerthellaceae.</title>
        <authorList>
            <person name="Danylec N."/>
            <person name="Stoll D.A."/>
            <person name="Doetsch A."/>
            <person name="Huch M."/>
        </authorList>
    </citation>
    <scope>NUCLEOTIDE SEQUENCE [LARGE SCALE GENOMIC DNA]</scope>
    <source>
        <strain evidence="9">DSM 16107</strain>
    </source>
</reference>